<dbReference type="CDD" id="cd20540">
    <property type="entry name" value="CYCLIN_CCNY_like"/>
    <property type="match status" value="1"/>
</dbReference>
<dbReference type="GO" id="GO:0019901">
    <property type="term" value="F:protein kinase binding"/>
    <property type="evidence" value="ECO:0007669"/>
    <property type="project" value="InterPro"/>
</dbReference>
<feature type="compositionally biased region" description="Polar residues" evidence="3">
    <location>
        <begin position="165"/>
        <end position="197"/>
    </location>
</feature>
<evidence type="ECO:0000259" key="4">
    <source>
        <dbReference type="SMART" id="SM00385"/>
    </source>
</evidence>
<dbReference type="InterPro" id="IPR036915">
    <property type="entry name" value="Cyclin-like_sf"/>
</dbReference>
<protein>
    <recommendedName>
        <fullName evidence="4">Cyclin-like domain-containing protein</fullName>
    </recommendedName>
</protein>
<proteinExistence type="inferred from homology"/>
<dbReference type="SMART" id="SM00385">
    <property type="entry name" value="CYCLIN"/>
    <property type="match status" value="1"/>
</dbReference>
<evidence type="ECO:0000313" key="6">
    <source>
        <dbReference type="Proteomes" id="UP001344447"/>
    </source>
</evidence>
<comment type="similarity">
    <text evidence="2">Belongs to the cyclin family.</text>
</comment>
<feature type="region of interest" description="Disordered" evidence="3">
    <location>
        <begin position="120"/>
        <end position="151"/>
    </location>
</feature>
<keyword evidence="6" id="KW-1185">Reference proteome</keyword>
<feature type="compositionally biased region" description="Basic residues" evidence="3">
    <location>
        <begin position="46"/>
        <end position="58"/>
    </location>
</feature>
<feature type="compositionally biased region" description="Low complexity" evidence="3">
    <location>
        <begin position="70"/>
        <end position="92"/>
    </location>
</feature>
<keyword evidence="1 2" id="KW-0195">Cyclin</keyword>
<feature type="region of interest" description="Disordered" evidence="3">
    <location>
        <begin position="28"/>
        <end position="94"/>
    </location>
</feature>
<feature type="domain" description="Cyclin-like" evidence="4">
    <location>
        <begin position="296"/>
        <end position="381"/>
    </location>
</feature>
<dbReference type="InterPro" id="IPR012399">
    <property type="entry name" value="Cyclin_Y"/>
</dbReference>
<dbReference type="InterPro" id="IPR013763">
    <property type="entry name" value="Cyclin-like_dom"/>
</dbReference>
<dbReference type="Gene3D" id="1.10.472.10">
    <property type="entry name" value="Cyclin-like"/>
    <property type="match status" value="1"/>
</dbReference>
<evidence type="ECO:0000256" key="3">
    <source>
        <dbReference type="SAM" id="MobiDB-lite"/>
    </source>
</evidence>
<accession>A0AAN7YQQ9</accession>
<dbReference type="PIRSF" id="PIRSF028934">
    <property type="entry name" value="Cyclin_CG14939"/>
    <property type="match status" value="1"/>
</dbReference>
<dbReference type="Pfam" id="PF00134">
    <property type="entry name" value="Cyclin_N"/>
    <property type="match status" value="1"/>
</dbReference>
<evidence type="ECO:0000256" key="2">
    <source>
        <dbReference type="RuleBase" id="RU000383"/>
    </source>
</evidence>
<dbReference type="InterPro" id="IPR006671">
    <property type="entry name" value="Cyclin_N"/>
</dbReference>
<reference evidence="5 6" key="1">
    <citation type="submission" date="2023-11" db="EMBL/GenBank/DDBJ databases">
        <title>Dfirmibasis_genome.</title>
        <authorList>
            <person name="Edelbroek B."/>
            <person name="Kjellin J."/>
            <person name="Jerlstrom-Hultqvist J."/>
            <person name="Soderbom F."/>
        </authorList>
    </citation>
    <scope>NUCLEOTIDE SEQUENCE [LARGE SCALE GENOMIC DNA]</scope>
    <source>
        <strain evidence="5 6">TNS-C-14</strain>
    </source>
</reference>
<dbReference type="EMBL" id="JAVFKY010000004">
    <property type="protein sequence ID" value="KAK5578296.1"/>
    <property type="molecule type" value="Genomic_DNA"/>
</dbReference>
<organism evidence="5 6">
    <name type="scientific">Dictyostelium firmibasis</name>
    <dbReference type="NCBI Taxonomy" id="79012"/>
    <lineage>
        <taxon>Eukaryota</taxon>
        <taxon>Amoebozoa</taxon>
        <taxon>Evosea</taxon>
        <taxon>Eumycetozoa</taxon>
        <taxon>Dictyostelia</taxon>
        <taxon>Dictyosteliales</taxon>
        <taxon>Dictyosteliaceae</taxon>
        <taxon>Dictyostelium</taxon>
    </lineage>
</organism>
<dbReference type="PANTHER" id="PTHR14248">
    <property type="entry name" value="CYCLIN Y, ISOFORM A"/>
    <property type="match status" value="1"/>
</dbReference>
<sequence>MGNCCSSSKRSNGYDSTDDKILEESLDINKGHNHHGGGHLNNNNNNHHHHHHHHHVKRNSNGGLYNNEMKSISSDNHHNNSNSNKRNSLKSSSQHKLLVDEDKEDLISASVHQKDPYDLSASSTLTNHSSTNTLVSSGIQTTTNTSSSTSSIDNLLEAQATNTTPANHITSSQSHSFPQKSTGSHSYPHTHTRQMSTEKVGPQFKTPITSIPYHMRMEGFQRAKHNSTSSLYIKSTLSTPDNDEILRCMANALLYHIERGAQLPQKTVEIFSEEKYPITKNKIDLKSNPTVETIYKFIRDIFKAEKLDSECAIMCLAYIERIITYTGITLSSINWRRIVLSALILASKVWEDQSVWNVDFLPVFDNLTAADLNCLERQFLAMLQYNVSLNASIYAKYYFELRNFSKLDSNQFPLKPLDKSGVRRLEDHSKASEYRVKPFKRSASVDQINPPEIHTRAVIN</sequence>
<name>A0AAN7YQQ9_9MYCE</name>
<evidence type="ECO:0000313" key="5">
    <source>
        <dbReference type="EMBL" id="KAK5578296.1"/>
    </source>
</evidence>
<evidence type="ECO:0000256" key="1">
    <source>
        <dbReference type="ARBA" id="ARBA00023127"/>
    </source>
</evidence>
<dbReference type="FunFam" id="1.10.472.10:FF:000302">
    <property type="entry name" value="Predicted protein"/>
    <property type="match status" value="1"/>
</dbReference>
<dbReference type="SUPFAM" id="SSF47954">
    <property type="entry name" value="Cyclin-like"/>
    <property type="match status" value="1"/>
</dbReference>
<comment type="caution">
    <text evidence="5">The sequence shown here is derived from an EMBL/GenBank/DDBJ whole genome shotgun (WGS) entry which is preliminary data.</text>
</comment>
<feature type="region of interest" description="Disordered" evidence="3">
    <location>
        <begin position="165"/>
        <end position="199"/>
    </location>
</feature>
<dbReference type="Proteomes" id="UP001344447">
    <property type="component" value="Unassembled WGS sequence"/>
</dbReference>
<dbReference type="AlphaFoldDB" id="A0AAN7YQQ9"/>
<gene>
    <name evidence="5" type="ORF">RB653_003252</name>
</gene>